<accession>A0A7W7VD78</accession>
<keyword evidence="2" id="KW-0472">Membrane</keyword>
<keyword evidence="2" id="KW-0812">Transmembrane</keyword>
<dbReference type="Proteomes" id="UP000520767">
    <property type="component" value="Unassembled WGS sequence"/>
</dbReference>
<gene>
    <name evidence="3" type="ORF">FHR82_002113</name>
</gene>
<evidence type="ECO:0000256" key="1">
    <source>
        <dbReference type="SAM" id="MobiDB-lite"/>
    </source>
</evidence>
<dbReference type="RefSeq" id="WP_184810059.1">
    <property type="nucleotide sequence ID" value="NZ_JACHJQ010000002.1"/>
</dbReference>
<reference evidence="3 4" key="1">
    <citation type="submission" date="2020-08" db="EMBL/GenBank/DDBJ databases">
        <title>Genomic Encyclopedia of Type Strains, Phase III (KMG-III): the genomes of soil and plant-associated and newly described type strains.</title>
        <authorList>
            <person name="Whitman W."/>
        </authorList>
    </citation>
    <scope>NUCLEOTIDE SEQUENCE [LARGE SCALE GENOMIC DNA]</scope>
    <source>
        <strain evidence="3 4">CECT 8960</strain>
    </source>
</reference>
<evidence type="ECO:0000313" key="3">
    <source>
        <dbReference type="EMBL" id="MBB4905896.1"/>
    </source>
</evidence>
<feature type="compositionally biased region" description="Basic and acidic residues" evidence="1">
    <location>
        <begin position="211"/>
        <end position="244"/>
    </location>
</feature>
<feature type="transmembrane region" description="Helical" evidence="2">
    <location>
        <begin position="74"/>
        <end position="99"/>
    </location>
</feature>
<keyword evidence="2" id="KW-1133">Transmembrane helix</keyword>
<keyword evidence="4" id="KW-1185">Reference proteome</keyword>
<evidence type="ECO:0000313" key="4">
    <source>
        <dbReference type="Proteomes" id="UP000520767"/>
    </source>
</evidence>
<feature type="region of interest" description="Disordered" evidence="1">
    <location>
        <begin position="1"/>
        <end position="22"/>
    </location>
</feature>
<evidence type="ECO:0000256" key="2">
    <source>
        <dbReference type="SAM" id="Phobius"/>
    </source>
</evidence>
<dbReference type="EMBL" id="JACHJQ010000002">
    <property type="protein sequence ID" value="MBB4905896.1"/>
    <property type="molecule type" value="Genomic_DNA"/>
</dbReference>
<feature type="region of interest" description="Disordered" evidence="1">
    <location>
        <begin position="184"/>
        <end position="294"/>
    </location>
</feature>
<sequence length="294" mass="29524">MSTKPARGNDRQPGGDLPTGLDSDRLAAVLRAAAAPAHPGELAGEEAALAAFRVAAATVPSRPSMLRTVLAKVLTVKAVILLAVAGSAGIVVAATGGVLPTPWSAAPPAAESSTAAPAPTSADRSTEAGAPRPAESSAPNASPVTELCQRYAAHDQQGKAKALNDPAFGPLVAAAGGKGKVADYCATHSKQPPKPGKPTSNGKPEPGSEPENGKPENNGRPEEKGKPEDRPGKEPEQTGDHGKPTETNQPRKTGNGEADNPRRSATTPARPPTPGHPAHGVATPRDAGPPSQGG</sequence>
<dbReference type="AlphaFoldDB" id="A0A7W7VD78"/>
<feature type="region of interest" description="Disordered" evidence="1">
    <location>
        <begin position="105"/>
        <end position="141"/>
    </location>
</feature>
<name>A0A7W7VD78_9PSEU</name>
<feature type="compositionally biased region" description="Low complexity" evidence="1">
    <location>
        <begin position="105"/>
        <end position="122"/>
    </location>
</feature>
<organism evidence="3 4">
    <name type="scientific">Actinophytocola algeriensis</name>
    <dbReference type="NCBI Taxonomy" id="1768010"/>
    <lineage>
        <taxon>Bacteria</taxon>
        <taxon>Bacillati</taxon>
        <taxon>Actinomycetota</taxon>
        <taxon>Actinomycetes</taxon>
        <taxon>Pseudonocardiales</taxon>
        <taxon>Pseudonocardiaceae</taxon>
    </lineage>
</organism>
<comment type="caution">
    <text evidence="3">The sequence shown here is derived from an EMBL/GenBank/DDBJ whole genome shotgun (WGS) entry which is preliminary data.</text>
</comment>
<protein>
    <submittedName>
        <fullName evidence="3">Uncharacterized protein</fullName>
    </submittedName>
</protein>
<proteinExistence type="predicted"/>